<keyword evidence="1 2" id="KW-0560">Oxidoreductase</keyword>
<name>A0ABT8Y6M2_9SPHN</name>
<dbReference type="EC" id="1.14.13.-" evidence="2"/>
<comment type="caution">
    <text evidence="2">The sequence shown here is derived from an EMBL/GenBank/DDBJ whole genome shotgun (WGS) entry which is preliminary data.</text>
</comment>
<gene>
    <name evidence="2" type="ORF">Q4F19_06160</name>
</gene>
<dbReference type="Pfam" id="PF13738">
    <property type="entry name" value="Pyr_redox_3"/>
    <property type="match status" value="1"/>
</dbReference>
<dbReference type="PRINTS" id="PR00469">
    <property type="entry name" value="PNDRDTASEII"/>
</dbReference>
<dbReference type="InterPro" id="IPR050982">
    <property type="entry name" value="Auxin_biosynth/cation_transpt"/>
</dbReference>
<dbReference type="SUPFAM" id="SSF51905">
    <property type="entry name" value="FAD/NAD(P)-binding domain"/>
    <property type="match status" value="1"/>
</dbReference>
<dbReference type="PANTHER" id="PTHR43539:SF91">
    <property type="entry name" value="FAD-DEPENDENT URATE HYDROXYLASE"/>
    <property type="match status" value="1"/>
</dbReference>
<sequence length="472" mass="51703">MSLAALEARVAADLAALDHGKPSWVRPRREAYDVVIVGGGQSGLGAAFGLLRERISNILIIDENPAGYEGPWDTYARMITLRTPKSITSIDLGIPSLTFRSYWEARAGAAAWEAIDKIPRRDWMDYLRWYRAVLDLPVRNDVTLERIEPQDGGVHRLHVTGAGAPEGGTILARKVILATGIQGGGEWHVPGFIRAALPASRYAHTSEAIDFAELRDQRVAILGGGASAFDNAQHALAEGVAEAHVFLRRPEMPRVNPIRFMESSGLVGRFAGLDDAGKYRVMESFFRRNQPPTNDTFSRAAAYPGFTLHLGEPWESVREEGDAVIVETPKGAWPFDFLILSTGLVTDPKLRPELAELADDILRWRDRYDAPADLANPLIDAHPYLGAGFEMQGRDAGAEARVHGLFAFNYSALISLGLSAAALSGLKYAVPRLVEGVARQLFLDDREAILGDYEAYAELEFVSDGLTGERRA</sequence>
<keyword evidence="3" id="KW-1185">Reference proteome</keyword>
<evidence type="ECO:0000313" key="2">
    <source>
        <dbReference type="EMBL" id="MDO6413959.1"/>
    </source>
</evidence>
<dbReference type="Gene3D" id="3.50.50.60">
    <property type="entry name" value="FAD/NAD(P)-binding domain"/>
    <property type="match status" value="1"/>
</dbReference>
<dbReference type="RefSeq" id="WP_303540756.1">
    <property type="nucleotide sequence ID" value="NZ_JAUOTP010000002.1"/>
</dbReference>
<accession>A0ABT8Y6M2</accession>
<evidence type="ECO:0000313" key="3">
    <source>
        <dbReference type="Proteomes" id="UP001169764"/>
    </source>
</evidence>
<evidence type="ECO:0000256" key="1">
    <source>
        <dbReference type="ARBA" id="ARBA00023002"/>
    </source>
</evidence>
<dbReference type="PANTHER" id="PTHR43539">
    <property type="entry name" value="FLAVIN-BINDING MONOOXYGENASE-LIKE PROTEIN (AFU_ORTHOLOGUE AFUA_4G09220)"/>
    <property type="match status" value="1"/>
</dbReference>
<dbReference type="GO" id="GO:0016491">
    <property type="term" value="F:oxidoreductase activity"/>
    <property type="evidence" value="ECO:0007669"/>
    <property type="project" value="UniProtKB-KW"/>
</dbReference>
<dbReference type="InterPro" id="IPR036188">
    <property type="entry name" value="FAD/NAD-bd_sf"/>
</dbReference>
<reference evidence="2" key="1">
    <citation type="submission" date="2023-07" db="EMBL/GenBank/DDBJ databases">
        <authorList>
            <person name="Kim M."/>
        </authorList>
    </citation>
    <scope>NUCLEOTIDE SEQUENCE</scope>
    <source>
        <strain evidence="2">BIUV-7</strain>
    </source>
</reference>
<dbReference type="Proteomes" id="UP001169764">
    <property type="component" value="Unassembled WGS sequence"/>
</dbReference>
<organism evidence="2 3">
    <name type="scientific">Sphingomonas natans</name>
    <dbReference type="NCBI Taxonomy" id="3063330"/>
    <lineage>
        <taxon>Bacteria</taxon>
        <taxon>Pseudomonadati</taxon>
        <taxon>Pseudomonadota</taxon>
        <taxon>Alphaproteobacteria</taxon>
        <taxon>Sphingomonadales</taxon>
        <taxon>Sphingomonadaceae</taxon>
        <taxon>Sphingomonas</taxon>
    </lineage>
</organism>
<proteinExistence type="predicted"/>
<protein>
    <submittedName>
        <fullName evidence="2">NAD(P)/FAD-dependent oxidoreductase</fullName>
        <ecNumber evidence="2">1.14.13.-</ecNumber>
    </submittedName>
</protein>
<dbReference type="EMBL" id="JAUOTP010000002">
    <property type="protein sequence ID" value="MDO6413959.1"/>
    <property type="molecule type" value="Genomic_DNA"/>
</dbReference>